<dbReference type="Pfam" id="PF08448">
    <property type="entry name" value="PAS_4"/>
    <property type="match status" value="2"/>
</dbReference>
<dbReference type="Proteomes" id="UP000428325">
    <property type="component" value="Plasmid pMBLA003601"/>
</dbReference>
<dbReference type="CDD" id="cd00130">
    <property type="entry name" value="PAS"/>
    <property type="match status" value="5"/>
</dbReference>
<dbReference type="SMART" id="SM00065">
    <property type="entry name" value="GAF"/>
    <property type="match status" value="1"/>
</dbReference>
<gene>
    <name evidence="3" type="ORF">EI982_01215</name>
</gene>
<geneLocation type="plasmid" evidence="4">
    <name>pmbla003601</name>
</geneLocation>
<dbReference type="RefSeq" id="WP_157687735.1">
    <property type="nucleotide sequence ID" value="NZ_CP034344.1"/>
</dbReference>
<feature type="domain" description="PAC" evidence="2">
    <location>
        <begin position="726"/>
        <end position="778"/>
    </location>
</feature>
<dbReference type="InterPro" id="IPR029016">
    <property type="entry name" value="GAF-like_dom_sf"/>
</dbReference>
<evidence type="ECO:0000259" key="1">
    <source>
        <dbReference type="PROSITE" id="PS50112"/>
    </source>
</evidence>
<reference evidence="3 4" key="1">
    <citation type="submission" date="2018-12" db="EMBL/GenBank/DDBJ databases">
        <title>Complete genome sequence of Haloplanus rallus MBLA0036.</title>
        <authorList>
            <person name="Nam Y.-d."/>
            <person name="Kang J."/>
            <person name="Chung W.-H."/>
            <person name="Park Y.S."/>
        </authorList>
    </citation>
    <scope>NUCLEOTIDE SEQUENCE [LARGE SCALE GENOMIC DNA]</scope>
    <source>
        <strain evidence="3 4">MBLA0036</strain>
        <plasmid evidence="4">pmbla003601</plasmid>
    </source>
</reference>
<dbReference type="SMART" id="SM00086">
    <property type="entry name" value="PAC"/>
    <property type="match status" value="4"/>
</dbReference>
<dbReference type="InterPro" id="IPR013656">
    <property type="entry name" value="PAS_4"/>
</dbReference>
<accession>A0A6B9FBI9</accession>
<dbReference type="Pfam" id="PF13185">
    <property type="entry name" value="GAF_2"/>
    <property type="match status" value="1"/>
</dbReference>
<dbReference type="InterPro" id="IPR013767">
    <property type="entry name" value="PAS_fold"/>
</dbReference>
<dbReference type="EMBL" id="CP034344">
    <property type="protein sequence ID" value="QGX93480.1"/>
    <property type="molecule type" value="Genomic_DNA"/>
</dbReference>
<dbReference type="GO" id="GO:0006355">
    <property type="term" value="P:regulation of DNA-templated transcription"/>
    <property type="evidence" value="ECO:0007669"/>
    <property type="project" value="InterPro"/>
</dbReference>
<organism evidence="3 4">
    <name type="scientific">Haloplanus rallus</name>
    <dbReference type="NCBI Taxonomy" id="1816183"/>
    <lineage>
        <taxon>Archaea</taxon>
        <taxon>Methanobacteriati</taxon>
        <taxon>Methanobacteriota</taxon>
        <taxon>Stenosarchaea group</taxon>
        <taxon>Halobacteria</taxon>
        <taxon>Halobacteriales</taxon>
        <taxon>Haloferacaceae</taxon>
        <taxon>Haloplanus</taxon>
    </lineage>
</organism>
<proteinExistence type="predicted"/>
<feature type="domain" description="PAS" evidence="1">
    <location>
        <begin position="650"/>
        <end position="723"/>
    </location>
</feature>
<feature type="domain" description="PAC" evidence="2">
    <location>
        <begin position="483"/>
        <end position="536"/>
    </location>
</feature>
<evidence type="ECO:0000313" key="4">
    <source>
        <dbReference type="Proteomes" id="UP000428325"/>
    </source>
</evidence>
<dbReference type="AlphaFoldDB" id="A0A6B9FBI9"/>
<evidence type="ECO:0000313" key="3">
    <source>
        <dbReference type="EMBL" id="QGX93480.1"/>
    </source>
</evidence>
<dbReference type="OrthoDB" id="8127at2157"/>
<dbReference type="InterPro" id="IPR001610">
    <property type="entry name" value="PAC"/>
</dbReference>
<feature type="domain" description="PAC" evidence="2">
    <location>
        <begin position="849"/>
        <end position="900"/>
    </location>
</feature>
<dbReference type="SUPFAM" id="SSF55781">
    <property type="entry name" value="GAF domain-like"/>
    <property type="match status" value="1"/>
</dbReference>
<dbReference type="InterPro" id="IPR000700">
    <property type="entry name" value="PAS-assoc_C"/>
</dbReference>
<dbReference type="Pfam" id="PF13426">
    <property type="entry name" value="PAS_9"/>
    <property type="match status" value="4"/>
</dbReference>
<dbReference type="NCBIfam" id="TIGR00229">
    <property type="entry name" value="sensory_box"/>
    <property type="match status" value="6"/>
</dbReference>
<feature type="domain" description="PAS" evidence="1">
    <location>
        <begin position="1022"/>
        <end position="1085"/>
    </location>
</feature>
<dbReference type="Pfam" id="PF00989">
    <property type="entry name" value="PAS"/>
    <property type="match status" value="1"/>
</dbReference>
<keyword evidence="3" id="KW-0614">Plasmid</keyword>
<dbReference type="SUPFAM" id="SSF55785">
    <property type="entry name" value="PYP-like sensor domain (PAS domain)"/>
    <property type="match status" value="8"/>
</dbReference>
<dbReference type="InterPro" id="IPR052155">
    <property type="entry name" value="Biofilm_reg_signaling"/>
</dbReference>
<evidence type="ECO:0000259" key="2">
    <source>
        <dbReference type="PROSITE" id="PS50113"/>
    </source>
</evidence>
<dbReference type="InterPro" id="IPR013655">
    <property type="entry name" value="PAS_fold_3"/>
</dbReference>
<feature type="domain" description="PAS" evidence="1">
    <location>
        <begin position="904"/>
        <end position="955"/>
    </location>
</feature>
<keyword evidence="4" id="KW-1185">Reference proteome</keyword>
<dbReference type="Gene3D" id="3.30.450.40">
    <property type="match status" value="1"/>
</dbReference>
<name>A0A6B9FBI9_9EURY</name>
<dbReference type="InterPro" id="IPR035965">
    <property type="entry name" value="PAS-like_dom_sf"/>
</dbReference>
<dbReference type="GeneID" id="43368118"/>
<protein>
    <submittedName>
        <fullName evidence="3">PAS domain S-box protein</fullName>
    </submittedName>
</protein>
<dbReference type="SMART" id="SM00091">
    <property type="entry name" value="PAS"/>
    <property type="match status" value="8"/>
</dbReference>
<dbReference type="PROSITE" id="PS50112">
    <property type="entry name" value="PAS"/>
    <property type="match status" value="4"/>
</dbReference>
<dbReference type="PANTHER" id="PTHR44757">
    <property type="entry name" value="DIGUANYLATE CYCLASE DGCP"/>
    <property type="match status" value="1"/>
</dbReference>
<dbReference type="KEGG" id="hra:EI982_01215"/>
<dbReference type="PROSITE" id="PS50113">
    <property type="entry name" value="PAC"/>
    <property type="match status" value="4"/>
</dbReference>
<sequence length="1106" mass="125548">MSDGDTYTEHTPAGLLELSSELNQAGSIEDVSVVAVRMLDLNFDAPLSAIWEYDEEGNELRPIAESTEAQAVIGDAPILPLDSLAGRVYRQNRPEAFDDVHEADGTYNSDTPIRSEILVPISGFGVLSVGATEVDAFTEKDSELAKLVASNLEAAISRIRRHEELQAERDWTHTLFEGSNDAIFISDSDANFVQVNQAACELTGYEREELLSMRIPDLHEEVDLHAYRDYHAQILAGEPATTDAKLLRSDDSKIDVEFSNRRIERDGTAYMHTVARDVTEQRERRRRLESFQSAIENASDGIAILENEEYTYVDQTHAEMYGFEDQDELLGQTWRDLYTDAVEIERIEDEALSALRSDGEWRGTVTASPEGKREFPTELSLTRLEDDRIVCVVRDVSEKYRRQAELRENERRFESVFEDPEMLVALLETDGETIEVNETALNYVSNDKSDILGEPFWEGDWWSHSSDLQEDLKNWIERAAAGEYVSFQAEHPDQDGDSRFMTGTIRPVTGESGVESLVISSRDITPRERRRRELETFQQAVEDAKDGFAILEDGEYTYIDDTHVDMYGFDGTDQLLGDSWRMLYDEDEVERLESEAFPVLESEGHWRGKVTGSRPDGTTFPADLSLTIIDEGPLVCTVRDQTAQRERKRELELKEQAIDSSNVGVMITDPQREDNPIEYVNKGFTDITGYQEDDALGRNPRFLQGPETDPDEISKLREAIAAGEPVTVELKNYRKDGSEYWNRLSVTPVTDADGTLSKFIGIQQDVTGRRQRTRSLAEQNRKLELVLSGTDTGIAEWSLETDQISFDDTLVDLLGHDPDNYEEFVQIVAPEDRDRVRDSLERVGDINDLSADFRVIDANEQTRWIHTDAVLIPDDETGERLVAIATDITDQKRRIRQIQQERKRFEILSESLEEYAFVLLDDDGQIDSWNDGAADIFGYDEETAIGMPAAELHPEQDQKRGIADRLLKQASLAGESTHEGQRVRQDGSSFPAEVSYVPLQTEDGVFLGYGMVIRDLTNQRQQRRRTERFVEESVDVVSILDRDGCFTYLSGSAERVLGYDPTQLNQESVFDYIHPEDRERVMEAFFRRRGGFRFKRSARVPSNGCG</sequence>
<dbReference type="InterPro" id="IPR000014">
    <property type="entry name" value="PAS"/>
</dbReference>
<feature type="domain" description="PAS" evidence="1">
    <location>
        <begin position="168"/>
        <end position="238"/>
    </location>
</feature>
<dbReference type="InterPro" id="IPR003018">
    <property type="entry name" value="GAF"/>
</dbReference>
<dbReference type="Pfam" id="PF08447">
    <property type="entry name" value="PAS_3"/>
    <property type="match status" value="1"/>
</dbReference>
<dbReference type="Gene3D" id="3.30.450.20">
    <property type="entry name" value="PAS domain"/>
    <property type="match status" value="8"/>
</dbReference>
<feature type="domain" description="PAC" evidence="2">
    <location>
        <begin position="976"/>
        <end position="1028"/>
    </location>
</feature>
<dbReference type="PANTHER" id="PTHR44757:SF2">
    <property type="entry name" value="BIOFILM ARCHITECTURE MAINTENANCE PROTEIN MBAA"/>
    <property type="match status" value="1"/>
</dbReference>